<sequence length="315" mass="33811">MPSSLLFVIITLIWGSTFWAITLQLGEIAPAVSVVYRFVLASATLFAWCLLRGNRLWLPWRVQRWTLLQGFFTFGLSYVCTYNAEQFVVSALVAVLFALMVFWTPVCARLALGTPIPRRTWSAGAAAIAGIVLLFWHAIGAALHDIGHGGAGGQGHFLLGLVLGVVASFASSAGSVVVAKVRAESSNLMLTTGWSMLWGALMVAVYCLASGQAFAVPRAPSYVFGLLYLSIFGSVAAFICYFTLINRIGSNKAVYVTVITPVISVLLSIRLEHYRPGPAEWLGMAVCLGSVAWALRAPAAQPAPSIQLNNAIETP</sequence>
<dbReference type="PANTHER" id="PTHR32322:SF2">
    <property type="entry name" value="EAMA DOMAIN-CONTAINING PROTEIN"/>
    <property type="match status" value="1"/>
</dbReference>
<feature type="transmembrane region" description="Helical" evidence="6">
    <location>
        <begin position="65"/>
        <end position="84"/>
    </location>
</feature>
<dbReference type="SUPFAM" id="SSF103481">
    <property type="entry name" value="Multidrug resistance efflux transporter EmrE"/>
    <property type="match status" value="2"/>
</dbReference>
<feature type="transmembrane region" description="Helical" evidence="6">
    <location>
        <begin position="156"/>
        <end position="181"/>
    </location>
</feature>
<comment type="subcellular location">
    <subcellularLocation>
        <location evidence="1">Membrane</location>
        <topology evidence="1">Multi-pass membrane protein</topology>
    </subcellularLocation>
</comment>
<dbReference type="Proteomes" id="UP000502415">
    <property type="component" value="Chromosome"/>
</dbReference>
<feature type="transmembrane region" description="Helical" evidence="6">
    <location>
        <begin position="222"/>
        <end position="244"/>
    </location>
</feature>
<dbReference type="GO" id="GO:0016020">
    <property type="term" value="C:membrane"/>
    <property type="evidence" value="ECO:0007669"/>
    <property type="project" value="UniProtKB-SubCell"/>
</dbReference>
<proteinExistence type="inferred from homology"/>
<evidence type="ECO:0000256" key="2">
    <source>
        <dbReference type="ARBA" id="ARBA00007362"/>
    </source>
</evidence>
<comment type="similarity">
    <text evidence="2">Belongs to the EamA transporter family.</text>
</comment>
<reference evidence="8 9" key="1">
    <citation type="submission" date="2020-04" db="EMBL/GenBank/DDBJ databases">
        <title>Genome sequencing of novel species.</title>
        <authorList>
            <person name="Heo J."/>
            <person name="Kim S.-J."/>
            <person name="Kim J.-S."/>
            <person name="Hong S.-B."/>
            <person name="Kwon S.-W."/>
        </authorList>
    </citation>
    <scope>NUCLEOTIDE SEQUENCE [LARGE SCALE GENOMIC DNA]</scope>
    <source>
        <strain evidence="8 9">GN2-R2</strain>
    </source>
</reference>
<organism evidence="8 9">
    <name type="scientific">Massilia forsythiae</name>
    <dbReference type="NCBI Taxonomy" id="2728020"/>
    <lineage>
        <taxon>Bacteria</taxon>
        <taxon>Pseudomonadati</taxon>
        <taxon>Pseudomonadota</taxon>
        <taxon>Betaproteobacteria</taxon>
        <taxon>Burkholderiales</taxon>
        <taxon>Oxalobacteraceae</taxon>
        <taxon>Telluria group</taxon>
        <taxon>Massilia</taxon>
    </lineage>
</organism>
<dbReference type="Pfam" id="PF00892">
    <property type="entry name" value="EamA"/>
    <property type="match status" value="2"/>
</dbReference>
<keyword evidence="4 6" id="KW-1133">Transmembrane helix</keyword>
<evidence type="ECO:0000256" key="5">
    <source>
        <dbReference type="ARBA" id="ARBA00023136"/>
    </source>
</evidence>
<dbReference type="PANTHER" id="PTHR32322">
    <property type="entry name" value="INNER MEMBRANE TRANSPORTER"/>
    <property type="match status" value="1"/>
</dbReference>
<dbReference type="KEGG" id="mfy:HH212_11145"/>
<evidence type="ECO:0000259" key="7">
    <source>
        <dbReference type="Pfam" id="PF00892"/>
    </source>
</evidence>
<dbReference type="RefSeq" id="WP_170202538.1">
    <property type="nucleotide sequence ID" value="NZ_CP051685.1"/>
</dbReference>
<keyword evidence="9" id="KW-1185">Reference proteome</keyword>
<accession>A0A7Z2ZSI2</accession>
<name>A0A7Z2ZSI2_9BURK</name>
<dbReference type="EMBL" id="CP051685">
    <property type="protein sequence ID" value="QJE00506.1"/>
    <property type="molecule type" value="Genomic_DNA"/>
</dbReference>
<evidence type="ECO:0000313" key="9">
    <source>
        <dbReference type="Proteomes" id="UP000502415"/>
    </source>
</evidence>
<evidence type="ECO:0000256" key="4">
    <source>
        <dbReference type="ARBA" id="ARBA00022989"/>
    </source>
</evidence>
<feature type="domain" description="EamA" evidence="7">
    <location>
        <begin position="4"/>
        <end position="135"/>
    </location>
</feature>
<feature type="transmembrane region" description="Helical" evidence="6">
    <location>
        <begin position="90"/>
        <end position="112"/>
    </location>
</feature>
<dbReference type="InterPro" id="IPR000620">
    <property type="entry name" value="EamA_dom"/>
</dbReference>
<protein>
    <submittedName>
        <fullName evidence="8">EamA family transporter</fullName>
    </submittedName>
</protein>
<dbReference type="AlphaFoldDB" id="A0A7Z2ZSI2"/>
<gene>
    <name evidence="8" type="ORF">HH212_11145</name>
</gene>
<evidence type="ECO:0000256" key="6">
    <source>
        <dbReference type="SAM" id="Phobius"/>
    </source>
</evidence>
<evidence type="ECO:0000313" key="8">
    <source>
        <dbReference type="EMBL" id="QJE00506.1"/>
    </source>
</evidence>
<keyword evidence="5 6" id="KW-0472">Membrane</keyword>
<dbReference type="InterPro" id="IPR037185">
    <property type="entry name" value="EmrE-like"/>
</dbReference>
<feature type="transmembrane region" description="Helical" evidence="6">
    <location>
        <begin position="36"/>
        <end position="53"/>
    </location>
</feature>
<feature type="transmembrane region" description="Helical" evidence="6">
    <location>
        <begin position="193"/>
        <end position="216"/>
    </location>
</feature>
<dbReference type="InterPro" id="IPR050638">
    <property type="entry name" value="AA-Vitamin_Transporters"/>
</dbReference>
<evidence type="ECO:0000256" key="1">
    <source>
        <dbReference type="ARBA" id="ARBA00004141"/>
    </source>
</evidence>
<keyword evidence="3 6" id="KW-0812">Transmembrane</keyword>
<evidence type="ECO:0000256" key="3">
    <source>
        <dbReference type="ARBA" id="ARBA00022692"/>
    </source>
</evidence>
<feature type="transmembrane region" description="Helical" evidence="6">
    <location>
        <begin position="124"/>
        <end position="144"/>
    </location>
</feature>
<feature type="domain" description="EamA" evidence="7">
    <location>
        <begin position="159"/>
        <end position="294"/>
    </location>
</feature>